<accession>A0ABD3VGI3</accession>
<dbReference type="AlphaFoldDB" id="A0ABD3VGI3"/>
<organism evidence="2 3">
    <name type="scientific">Sinanodonta woodiana</name>
    <name type="common">Chinese pond mussel</name>
    <name type="synonym">Anodonta woodiana</name>
    <dbReference type="NCBI Taxonomy" id="1069815"/>
    <lineage>
        <taxon>Eukaryota</taxon>
        <taxon>Metazoa</taxon>
        <taxon>Spiralia</taxon>
        <taxon>Lophotrochozoa</taxon>
        <taxon>Mollusca</taxon>
        <taxon>Bivalvia</taxon>
        <taxon>Autobranchia</taxon>
        <taxon>Heteroconchia</taxon>
        <taxon>Palaeoheterodonta</taxon>
        <taxon>Unionida</taxon>
        <taxon>Unionoidea</taxon>
        <taxon>Unionidae</taxon>
        <taxon>Unioninae</taxon>
        <taxon>Sinanodonta</taxon>
    </lineage>
</organism>
<dbReference type="Gene3D" id="2.120.10.30">
    <property type="entry name" value="TolB, C-terminal domain"/>
    <property type="match status" value="1"/>
</dbReference>
<dbReference type="EMBL" id="JBJQND010000012">
    <property type="protein sequence ID" value="KAL3860261.1"/>
    <property type="molecule type" value="Genomic_DNA"/>
</dbReference>
<feature type="compositionally biased region" description="Polar residues" evidence="1">
    <location>
        <begin position="16"/>
        <end position="25"/>
    </location>
</feature>
<comment type="caution">
    <text evidence="2">The sequence shown here is derived from an EMBL/GenBank/DDBJ whole genome shotgun (WGS) entry which is preliminary data.</text>
</comment>
<sequence>MFEQFLKEEKGKDQFSKSTPSTQEPHTGKSLRNREAQKIKVVEARGKGDRNITCGGAVYLMNGSLVLLDTVYNCCCQYDHSLRYMREFKLSSKPHSVTDIGQDRIAVSLPEENMIQVLNVRDGITCTRNVYTDWPCYALASAGDDKIVVCYEVKHKPEVVMINLDGDKKCTLYTSSSSGSSAAQVGIAYDKLRKRTCVAEGNSTVMCVILKDGTERFRYFQESSFLDPVSSFCNGIDYDHEGNLYFITQHNGINQVSVNGDLLQHWTFNSPSPAALCFCPYGHDFVIVTTSGEVHYFSLKQII</sequence>
<proteinExistence type="predicted"/>
<feature type="compositionally biased region" description="Basic and acidic residues" evidence="1">
    <location>
        <begin position="1"/>
        <end position="15"/>
    </location>
</feature>
<keyword evidence="3" id="KW-1185">Reference proteome</keyword>
<evidence type="ECO:0000256" key="1">
    <source>
        <dbReference type="SAM" id="MobiDB-lite"/>
    </source>
</evidence>
<gene>
    <name evidence="2" type="ORF">ACJMK2_010408</name>
</gene>
<evidence type="ECO:0000313" key="2">
    <source>
        <dbReference type="EMBL" id="KAL3860261.1"/>
    </source>
</evidence>
<dbReference type="SUPFAM" id="SSF63829">
    <property type="entry name" value="Calcium-dependent phosphotriesterase"/>
    <property type="match status" value="1"/>
</dbReference>
<evidence type="ECO:0000313" key="3">
    <source>
        <dbReference type="Proteomes" id="UP001634394"/>
    </source>
</evidence>
<feature type="region of interest" description="Disordered" evidence="1">
    <location>
        <begin position="1"/>
        <end position="34"/>
    </location>
</feature>
<dbReference type="InterPro" id="IPR011042">
    <property type="entry name" value="6-blade_b-propeller_TolB-like"/>
</dbReference>
<protein>
    <submittedName>
        <fullName evidence="2">Uncharacterized protein</fullName>
    </submittedName>
</protein>
<name>A0ABD3VGI3_SINWO</name>
<dbReference type="Proteomes" id="UP001634394">
    <property type="component" value="Unassembled WGS sequence"/>
</dbReference>
<reference evidence="2 3" key="1">
    <citation type="submission" date="2024-11" db="EMBL/GenBank/DDBJ databases">
        <title>Chromosome-level genome assembly of the freshwater bivalve Anodonta woodiana.</title>
        <authorList>
            <person name="Chen X."/>
        </authorList>
    </citation>
    <scope>NUCLEOTIDE SEQUENCE [LARGE SCALE GENOMIC DNA]</scope>
    <source>
        <strain evidence="2">MN2024</strain>
        <tissue evidence="2">Gills</tissue>
    </source>
</reference>